<accession>A0A6G9QHM6</accession>
<sequence>MTMVLLIALSRSQKIIKSQRRYKKLYSLDPMTELNGLRACIQRLKHTPNVDIKSFALIKIDALTHIDVNLGMSESMQVLRTKISELSQLLDADIYVIKPGQIACCFNHTIEASMIYQTVTDYLRQTTFSNPIIPSFHSHHQTHNIYIGHIHLPLLANHDVYISPEQHFETTQFALGTAMTQQQSTYVSLKTLNFAPAAIFSAPLYLNLTQAMKRGIIKAESNQLITEDDWPK</sequence>
<evidence type="ECO:0000313" key="1">
    <source>
        <dbReference type="EMBL" id="QIR14040.1"/>
    </source>
</evidence>
<name>A0A6G9QHM6_9GAMM</name>
<dbReference type="AlphaFoldDB" id="A0A6G9QHM6"/>
<organism evidence="1 2">
    <name type="scientific">Shewanella aestuarii</name>
    <dbReference type="NCBI Taxonomy" id="1028752"/>
    <lineage>
        <taxon>Bacteria</taxon>
        <taxon>Pseudomonadati</taxon>
        <taxon>Pseudomonadota</taxon>
        <taxon>Gammaproteobacteria</taxon>
        <taxon>Alteromonadales</taxon>
        <taxon>Shewanellaceae</taxon>
        <taxon>Shewanella</taxon>
    </lineage>
</organism>
<dbReference type="Proteomes" id="UP000502608">
    <property type="component" value="Chromosome"/>
</dbReference>
<protein>
    <recommendedName>
        <fullName evidence="3">GGDEF domain-containing protein</fullName>
    </recommendedName>
</protein>
<dbReference type="EMBL" id="CP050313">
    <property type="protein sequence ID" value="QIR14040.1"/>
    <property type="molecule type" value="Genomic_DNA"/>
</dbReference>
<evidence type="ECO:0000313" key="2">
    <source>
        <dbReference type="Proteomes" id="UP000502608"/>
    </source>
</evidence>
<evidence type="ECO:0008006" key="3">
    <source>
        <dbReference type="Google" id="ProtNLM"/>
    </source>
</evidence>
<dbReference type="RefSeq" id="WP_167676390.1">
    <property type="nucleotide sequence ID" value="NZ_CP050313.1"/>
</dbReference>
<proteinExistence type="predicted"/>
<reference evidence="1 2" key="1">
    <citation type="submission" date="2020-03" db="EMBL/GenBank/DDBJ databases">
        <title>Complete genome sequence of Shewanella sp.</title>
        <authorList>
            <person name="Kim Y.-S."/>
            <person name="Kim S.-J."/>
            <person name="Jung H.-K."/>
            <person name="Kim K.-H."/>
        </authorList>
    </citation>
    <scope>NUCLEOTIDE SEQUENCE [LARGE SCALE GENOMIC DNA]</scope>
    <source>
        <strain evidence="1 2">PN3F2</strain>
    </source>
</reference>
<dbReference type="KEGG" id="saes:HBH39_05590"/>
<gene>
    <name evidence="1" type="ORF">HBH39_05590</name>
</gene>
<keyword evidence="2" id="KW-1185">Reference proteome</keyword>